<dbReference type="Proteomes" id="UP000192247">
    <property type="component" value="Unassembled WGS sequence"/>
</dbReference>
<dbReference type="STRING" id="418985.A0A1V9Y2E4"/>
<dbReference type="AlphaFoldDB" id="A0A1V9Y2E4"/>
<dbReference type="EMBL" id="MNPL01000545">
    <property type="protein sequence ID" value="OQR79927.1"/>
    <property type="molecule type" value="Genomic_DNA"/>
</dbReference>
<organism evidence="1 2">
    <name type="scientific">Tropilaelaps mercedesae</name>
    <dbReference type="NCBI Taxonomy" id="418985"/>
    <lineage>
        <taxon>Eukaryota</taxon>
        <taxon>Metazoa</taxon>
        <taxon>Ecdysozoa</taxon>
        <taxon>Arthropoda</taxon>
        <taxon>Chelicerata</taxon>
        <taxon>Arachnida</taxon>
        <taxon>Acari</taxon>
        <taxon>Parasitiformes</taxon>
        <taxon>Mesostigmata</taxon>
        <taxon>Gamasina</taxon>
        <taxon>Dermanyssoidea</taxon>
        <taxon>Laelapidae</taxon>
        <taxon>Tropilaelaps</taxon>
    </lineage>
</organism>
<dbReference type="InParanoid" id="A0A1V9Y2E4"/>
<sequence>MAPWTRNIVTNRGLRYEKKDCDLYANVSEALELRESSALVAISILIQLSETPSPELRVLTSPLRKIVYRASSRAAVRLETIFSSTLNAIEVEKKATNNSEAIICQRYMRDR</sequence>
<accession>A0A1V9Y2E4</accession>
<gene>
    <name evidence="1" type="ORF">BIW11_02480</name>
</gene>
<comment type="caution">
    <text evidence="1">The sequence shown here is derived from an EMBL/GenBank/DDBJ whole genome shotgun (WGS) entry which is preliminary data.</text>
</comment>
<name>A0A1V9Y2E4_9ACAR</name>
<keyword evidence="2" id="KW-1185">Reference proteome</keyword>
<evidence type="ECO:0000313" key="2">
    <source>
        <dbReference type="Proteomes" id="UP000192247"/>
    </source>
</evidence>
<evidence type="ECO:0000313" key="1">
    <source>
        <dbReference type="EMBL" id="OQR79927.1"/>
    </source>
</evidence>
<protein>
    <submittedName>
        <fullName evidence="1">Carbonic anhydrase-related protein 10-like</fullName>
    </submittedName>
</protein>
<proteinExistence type="predicted"/>
<reference evidence="1 2" key="1">
    <citation type="journal article" date="2017" name="Gigascience">
        <title>Draft genome of the honey bee ectoparasitic mite, Tropilaelaps mercedesae, is shaped by the parasitic life history.</title>
        <authorList>
            <person name="Dong X."/>
            <person name="Armstrong S.D."/>
            <person name="Xia D."/>
            <person name="Makepeace B.L."/>
            <person name="Darby A.C."/>
            <person name="Kadowaki T."/>
        </authorList>
    </citation>
    <scope>NUCLEOTIDE SEQUENCE [LARGE SCALE GENOMIC DNA]</scope>
    <source>
        <strain evidence="1">Wuxi-XJTLU</strain>
    </source>
</reference>
<dbReference type="OrthoDB" id="6538127at2759"/>